<reference evidence="2 3" key="1">
    <citation type="submission" date="2023-09" db="EMBL/GenBank/DDBJ databases">
        <authorList>
            <person name="Rey-Velasco X."/>
        </authorList>
    </citation>
    <scope>NUCLEOTIDE SEQUENCE [LARGE SCALE GENOMIC DNA]</scope>
    <source>
        <strain evidence="2 3">W345</strain>
    </source>
</reference>
<evidence type="ECO:0000259" key="1">
    <source>
        <dbReference type="Pfam" id="PF19839"/>
    </source>
</evidence>
<organism evidence="2 3">
    <name type="scientific">Banduia mediterranea</name>
    <dbReference type="NCBI Taxonomy" id="3075609"/>
    <lineage>
        <taxon>Bacteria</taxon>
        <taxon>Pseudomonadati</taxon>
        <taxon>Pseudomonadota</taxon>
        <taxon>Gammaproteobacteria</taxon>
        <taxon>Nevskiales</taxon>
        <taxon>Algiphilaceae</taxon>
        <taxon>Banduia</taxon>
    </lineage>
</organism>
<dbReference type="InterPro" id="IPR013321">
    <property type="entry name" value="Arc_rbn_hlx_hlx"/>
</dbReference>
<dbReference type="SUPFAM" id="SSF47598">
    <property type="entry name" value="Ribbon-helix-helix"/>
    <property type="match status" value="1"/>
</dbReference>
<dbReference type="Pfam" id="PF19839">
    <property type="entry name" value="RHH_9"/>
    <property type="match status" value="1"/>
</dbReference>
<feature type="domain" description="Ribbon-helix-helix protein RHH" evidence="1">
    <location>
        <begin position="18"/>
        <end position="69"/>
    </location>
</feature>
<protein>
    <recommendedName>
        <fullName evidence="1">Ribbon-helix-helix protein RHH domain-containing protein</fullName>
    </recommendedName>
</protein>
<proteinExistence type="predicted"/>
<keyword evidence="3" id="KW-1185">Reference proteome</keyword>
<evidence type="ECO:0000313" key="3">
    <source>
        <dbReference type="Proteomes" id="UP001254608"/>
    </source>
</evidence>
<gene>
    <name evidence="2" type="ORF">RM530_04555</name>
</gene>
<name>A0ABU2WHS6_9GAMM</name>
<comment type="caution">
    <text evidence="2">The sequence shown here is derived from an EMBL/GenBank/DDBJ whole genome shotgun (WGS) entry which is preliminary data.</text>
</comment>
<dbReference type="Proteomes" id="UP001254608">
    <property type="component" value="Unassembled WGS sequence"/>
</dbReference>
<dbReference type="InterPro" id="IPR010985">
    <property type="entry name" value="Ribbon_hlx_hlx"/>
</dbReference>
<evidence type="ECO:0000313" key="2">
    <source>
        <dbReference type="EMBL" id="MDT0496632.1"/>
    </source>
</evidence>
<dbReference type="EMBL" id="JAVRIC010000004">
    <property type="protein sequence ID" value="MDT0496632.1"/>
    <property type="molecule type" value="Genomic_DNA"/>
</dbReference>
<accession>A0ABU2WHS6</accession>
<dbReference type="InterPro" id="IPR045559">
    <property type="entry name" value="RHH_9"/>
</dbReference>
<dbReference type="Gene3D" id="1.10.1220.10">
    <property type="entry name" value="Met repressor-like"/>
    <property type="match status" value="1"/>
</dbReference>
<sequence length="80" mass="9305">MRVMTLTLDVNVRRGMLMEKKTARLTLLIDPQKKRAFEQLCALQDLTPSQVVRQLIRDYLHKHGAEYETQMTKEGKNTSS</sequence>